<dbReference type="InterPro" id="IPR043502">
    <property type="entry name" value="DNA/RNA_pol_sf"/>
</dbReference>
<dbReference type="SUPFAM" id="SSF56672">
    <property type="entry name" value="DNA/RNA polymerases"/>
    <property type="match status" value="1"/>
</dbReference>
<dbReference type="InterPro" id="IPR058868">
    <property type="entry name" value="ARM_7"/>
</dbReference>
<dbReference type="PANTHER" id="PTHR46578:SF1">
    <property type="entry name" value="ARM-REPEAT_TETRATRICOPEPTIDE REPEAT (TPR)-LIKE PROTEIN"/>
    <property type="match status" value="1"/>
</dbReference>
<dbReference type="OMA" id="WISTCIT"/>
<keyword evidence="6" id="KW-1185">Reference proteome</keyword>
<keyword evidence="5" id="KW-0695">RNA-directed DNA polymerase</keyword>
<feature type="domain" description="ARM repeat N-terminal plant" evidence="4">
    <location>
        <begin position="20"/>
        <end position="262"/>
    </location>
</feature>
<evidence type="ECO:0000259" key="2">
    <source>
        <dbReference type="Pfam" id="PF13966"/>
    </source>
</evidence>
<dbReference type="Gene3D" id="1.25.40.10">
    <property type="entry name" value="Tetratricopeptide repeat domain"/>
    <property type="match status" value="1"/>
</dbReference>
<evidence type="ECO:0000259" key="1">
    <source>
        <dbReference type="Pfam" id="PF00078"/>
    </source>
</evidence>
<feature type="domain" description="Reverse transcriptase" evidence="1">
    <location>
        <begin position="1400"/>
        <end position="1561"/>
    </location>
</feature>
<feature type="domain" description="Reverse transcriptase zinc-binding" evidence="2">
    <location>
        <begin position="1640"/>
        <end position="1686"/>
    </location>
</feature>
<keyword evidence="5" id="KW-0548">Nucleotidyltransferase</keyword>
<dbReference type="SUPFAM" id="SSF48371">
    <property type="entry name" value="ARM repeat"/>
    <property type="match status" value="1"/>
</dbReference>
<dbReference type="SUPFAM" id="SSF56219">
    <property type="entry name" value="DNase I-like"/>
    <property type="match status" value="1"/>
</dbReference>
<dbReference type="STRING" id="210143.A0A1R3H237"/>
<dbReference type="InterPro" id="IPR016024">
    <property type="entry name" value="ARM-type_fold"/>
</dbReference>
<dbReference type="Gene3D" id="1.25.10.10">
    <property type="entry name" value="Leucine-rich Repeat Variant"/>
    <property type="match status" value="1"/>
</dbReference>
<evidence type="ECO:0000259" key="4">
    <source>
        <dbReference type="Pfam" id="PF26524"/>
    </source>
</evidence>
<dbReference type="GO" id="GO:0003964">
    <property type="term" value="F:RNA-directed DNA polymerase activity"/>
    <property type="evidence" value="ECO:0007669"/>
    <property type="project" value="UniProtKB-KW"/>
</dbReference>
<proteinExistence type="predicted"/>
<dbReference type="InterPro" id="IPR026960">
    <property type="entry name" value="RVT-Znf"/>
</dbReference>
<evidence type="ECO:0000313" key="6">
    <source>
        <dbReference type="Proteomes" id="UP000188268"/>
    </source>
</evidence>
<dbReference type="Pfam" id="PF13966">
    <property type="entry name" value="zf-RVT"/>
    <property type="match status" value="1"/>
</dbReference>
<dbReference type="SUPFAM" id="SSF48452">
    <property type="entry name" value="TPR-like"/>
    <property type="match status" value="1"/>
</dbReference>
<dbReference type="InterPro" id="IPR000477">
    <property type="entry name" value="RT_dom"/>
</dbReference>
<accession>A0A1R3H237</accession>
<sequence length="1793" mass="205099">MTPIFTTPKTSNMDNMVMDQTCSNPCCFFCIMKEPDQSLRRAGIASCFKEMPLNGDDQEHVLVLSGLWNIAMTQPDDPEFPSLGIFDCMASFIEKGVNDRSWLLRDQNIYIPYYAAHVIGSYTMNKVEFAEKAVLAGVIPPLMELLRGKISWVEQRVAVRALGHLASYERTFEALATYEEEVVRLGMHLASTCLNEVYVKFVGVKDKSKRSTYHCDLLTRGVGGSEMENRKAEEWASQLQCWSLYLLNCFAYKERSLNLICKQEFLTDLSKMWGGLVNHSSPAGVGLIRILCYSKYGRKNISECKEVLENLCHLSRSSDDWQYMGIDCLLLLLKDPDTRYKVMEIATMFLIDLVELKSLGDRSGLGETITKALLLDYKQSKIRIKNTHVQKALKETWELKVERRKREKMISDEKVEERRVLANLIKQQANHLFWLGDVEAAVKSFTEALNACPLKHRKDRMILYSNRAQCYLLLRNPDAAIRDSTRALCLSNPANSHGKSLWRRSQAYDMKGLAKESLMDCIMFINGCINSEKKTNKRVKIPYYAARMISKQMDATWLFANAQSKATSNDHLRKVQESDDDYEINSNEDQDDDQCIDEIMRMMMEKKSIASEFITPSKTEDKVRRAPEDIYEDVAKEWKNCLVLQFLGKVPNLSQIHRILNNIWGRDGQVRITSTDYDLFIIHLPTESTRQWILESGPWHVMNQPVVVRQWEPGVTKLDIDLTKFPVWVNLKGVPLELYTKRGLSFIASGIGMPLYMDKATAYKQSLHTAKVCIEVDFSIDIPDHLEVEMKNGYVVKIGIDIPWKPPKCPKCKVFGHSDCSKKHSEKIWMPKESKSVHIVDNSVNEPVLPVEIPILHLDETIVESELEFEPNLQSSAQFPPLTVDKSADKGKMVQGSSASGNRFAILDTATVEVTGSSVNTTIASVEKSPPKKRAERAASASVWNVRGFNDLSKQAEKVKRIRSLNADIVCLLETRVKFPKFDKIVDKHFQDFNCLHNYSHATNGRIWVLWKSDIQLDHVITTEQSITVKVVSAQQSFFLTASYGANKGITSDIVEFNECLNDISVFDHSYTGPIFTWYNNNDEHPLSRKLDRVLINAEWLQCFADSMVEFMLPDVSDHCLMFIRTDVKFFSPPKPFKFFNYWTKHAEFLQLINDVWSGNVTGNRMQRLSKKFKSLKSVLKEFNRKHFGNLPQKVVEKKAEIATLQKGILVSPAADLIQRHKIATNELHELQLAEESFYKQKSRVQWLQEGDLNTGFFHKTMKIRNKRNDIRLLYKENGDRLHTYAEIRDEAVNYYQNFLGKKDDNISSCPADLLQDILQNSISEELARKIIEPVTEEEIRATFFSLNSNKASSPDGYSAHFFKAAWSIVGKDVITAILYFFESSRISPGINSTVIALVPKVDNPSHMTDFRPISCCTMIYKCIAKILANRLKQCLPGLISIKQSAFIEGRSIIDNVLMAQELVSRYNKSQLSPRCAIKIDLRKAFDTLDWGFILNIFKALNFPKQFVNWISTCITTTRFSVSINGGLEGYFTGARGVRQGDPLSPYIFVMAMNTLSKLLDYGVDHGVFGFHPKCKKYSGFCMNCSKSEIFYTGIYDECMVEIQVETGFKVGDLPVRQLWIKFVSFVQAIYGKGRKVIVEEQRLPTRERLAQWGLKLDSTACLLCGQQTENRDHLCFTCSFSRSVWQQVLSTCGFTRQAGDWNEEFDWAVKGFKGKSLLTTILKLAWTTFCYYVWLERNARLYGKSHSSVETVFGHIRDTIRFKLHGLSKVKYDVVNRNLCNRWSLVIPDLCS</sequence>
<reference evidence="5 6" key="1">
    <citation type="submission" date="2013-09" db="EMBL/GenBank/DDBJ databases">
        <title>Corchorus capsularis genome sequencing.</title>
        <authorList>
            <person name="Alam M."/>
            <person name="Haque M.S."/>
            <person name="Islam M.S."/>
            <person name="Emdad E.M."/>
            <person name="Islam M.M."/>
            <person name="Ahmed B."/>
            <person name="Halim A."/>
            <person name="Hossen Q.M.M."/>
            <person name="Hossain M.Z."/>
            <person name="Ahmed R."/>
            <person name="Khan M.M."/>
            <person name="Islam R."/>
            <person name="Rashid M.M."/>
            <person name="Khan S.A."/>
            <person name="Rahman M.S."/>
            <person name="Alam M."/>
        </authorList>
    </citation>
    <scope>NUCLEOTIDE SEQUENCE [LARGE SCALE GENOMIC DNA]</scope>
    <source>
        <strain evidence="6">cv. CVL-1</strain>
        <tissue evidence="5">Whole seedling</tissue>
    </source>
</reference>
<dbReference type="Pfam" id="PF14111">
    <property type="entry name" value="DUF4283"/>
    <property type="match status" value="1"/>
</dbReference>
<dbReference type="CDD" id="cd01650">
    <property type="entry name" value="RT_nLTR_like"/>
    <property type="match status" value="1"/>
</dbReference>
<dbReference type="Proteomes" id="UP000188268">
    <property type="component" value="Unassembled WGS sequence"/>
</dbReference>
<dbReference type="PANTHER" id="PTHR46578">
    <property type="entry name" value="ARM-REPEAT/TETRATRICOPEPTIDE REPEAT (TPR)-LIKE PROTEIN"/>
    <property type="match status" value="1"/>
</dbReference>
<dbReference type="InterPro" id="IPR011990">
    <property type="entry name" value="TPR-like_helical_dom_sf"/>
</dbReference>
<organism evidence="5 6">
    <name type="scientific">Corchorus capsularis</name>
    <name type="common">Jute</name>
    <dbReference type="NCBI Taxonomy" id="210143"/>
    <lineage>
        <taxon>Eukaryota</taxon>
        <taxon>Viridiplantae</taxon>
        <taxon>Streptophyta</taxon>
        <taxon>Embryophyta</taxon>
        <taxon>Tracheophyta</taxon>
        <taxon>Spermatophyta</taxon>
        <taxon>Magnoliopsida</taxon>
        <taxon>eudicotyledons</taxon>
        <taxon>Gunneridae</taxon>
        <taxon>Pentapetalae</taxon>
        <taxon>rosids</taxon>
        <taxon>malvids</taxon>
        <taxon>Malvales</taxon>
        <taxon>Malvaceae</taxon>
        <taxon>Grewioideae</taxon>
        <taxon>Apeibeae</taxon>
        <taxon>Corchorus</taxon>
    </lineage>
</organism>
<dbReference type="Gramene" id="OMO64412">
    <property type="protein sequence ID" value="OMO64412"/>
    <property type="gene ID" value="CCACVL1_21769"/>
</dbReference>
<dbReference type="InterPro" id="IPR025558">
    <property type="entry name" value="DUF4283"/>
</dbReference>
<gene>
    <name evidence="5" type="ORF">CCACVL1_21769</name>
</gene>
<dbReference type="InterPro" id="IPR011989">
    <property type="entry name" value="ARM-like"/>
</dbReference>
<dbReference type="InterPro" id="IPR036691">
    <property type="entry name" value="Endo/exonu/phosph_ase_sf"/>
</dbReference>
<comment type="caution">
    <text evidence="5">The sequence shown here is derived from an EMBL/GenBank/DDBJ whole genome shotgun (WGS) entry which is preliminary data.</text>
</comment>
<dbReference type="Pfam" id="PF00078">
    <property type="entry name" value="RVT_1"/>
    <property type="match status" value="1"/>
</dbReference>
<evidence type="ECO:0000313" key="5">
    <source>
        <dbReference type="EMBL" id="OMO64412.1"/>
    </source>
</evidence>
<dbReference type="OrthoDB" id="1872379at2759"/>
<evidence type="ECO:0000259" key="3">
    <source>
        <dbReference type="Pfam" id="PF14111"/>
    </source>
</evidence>
<name>A0A1R3H237_COCAP</name>
<feature type="domain" description="DUF4283" evidence="3">
    <location>
        <begin position="635"/>
        <end position="715"/>
    </location>
</feature>
<dbReference type="EMBL" id="AWWV01012808">
    <property type="protein sequence ID" value="OMO64412.1"/>
    <property type="molecule type" value="Genomic_DNA"/>
</dbReference>
<keyword evidence="5" id="KW-0808">Transferase</keyword>
<dbReference type="Gene3D" id="3.60.10.10">
    <property type="entry name" value="Endonuclease/exonuclease/phosphatase"/>
    <property type="match status" value="1"/>
</dbReference>
<dbReference type="Pfam" id="PF26524">
    <property type="entry name" value="ARM_7"/>
    <property type="match status" value="1"/>
</dbReference>
<protein>
    <submittedName>
        <fullName evidence="5">Reverse transcriptase</fullName>
    </submittedName>
</protein>